<gene>
    <name evidence="1" type="ORF">QU24_00670</name>
</gene>
<evidence type="ECO:0000313" key="1">
    <source>
        <dbReference type="EMBL" id="KHJ70058.1"/>
    </source>
</evidence>
<proteinExistence type="predicted"/>
<protein>
    <submittedName>
        <fullName evidence="1">Uncharacterized protein</fullName>
    </submittedName>
</protein>
<dbReference type="AlphaFoldDB" id="A0A0B1RAI5"/>
<dbReference type="EMBL" id="JTJJ01000004">
    <property type="protein sequence ID" value="KHJ70058.1"/>
    <property type="molecule type" value="Genomic_DNA"/>
</dbReference>
<dbReference type="Proteomes" id="UP000030853">
    <property type="component" value="Unassembled WGS sequence"/>
</dbReference>
<sequence length="64" mass="7556">MVSEKCEQQMTEKRGWRMRSVTSMAASSGVRQKVINWGAMMASFFYWNNPCKEIYTHNQQFITN</sequence>
<comment type="caution">
    <text evidence="1">The sequence shown here is derived from an EMBL/GenBank/DDBJ whole genome shotgun (WGS) entry which is preliminary data.</text>
</comment>
<accession>A0A0B1RAI5</accession>
<reference evidence="1 2" key="1">
    <citation type="submission" date="2014-11" db="EMBL/GenBank/DDBJ databases">
        <title>Genome sequencing of Pantoea rodasii ND03.</title>
        <authorList>
            <person name="Muhamad Yunos N.Y."/>
            <person name="Chan K.-G."/>
        </authorList>
    </citation>
    <scope>NUCLEOTIDE SEQUENCE [LARGE SCALE GENOMIC DNA]</scope>
    <source>
        <strain evidence="1 2">ND03</strain>
    </source>
</reference>
<organism evidence="1 2">
    <name type="scientific">Pantoea rodasii</name>
    <dbReference type="NCBI Taxonomy" id="1076549"/>
    <lineage>
        <taxon>Bacteria</taxon>
        <taxon>Pseudomonadati</taxon>
        <taxon>Pseudomonadota</taxon>
        <taxon>Gammaproteobacteria</taxon>
        <taxon>Enterobacterales</taxon>
        <taxon>Erwiniaceae</taxon>
        <taxon>Pantoea</taxon>
    </lineage>
</organism>
<evidence type="ECO:0000313" key="2">
    <source>
        <dbReference type="Proteomes" id="UP000030853"/>
    </source>
</evidence>
<name>A0A0B1RAI5_9GAMM</name>